<organism evidence="3 4">
    <name type="scientific">Modestobacter italicus (strain DSM 44449 / CECT 9708 / BC 501)</name>
    <dbReference type="NCBI Taxonomy" id="2732864"/>
    <lineage>
        <taxon>Bacteria</taxon>
        <taxon>Bacillati</taxon>
        <taxon>Actinomycetota</taxon>
        <taxon>Actinomycetes</taxon>
        <taxon>Geodermatophilales</taxon>
        <taxon>Geodermatophilaceae</taxon>
        <taxon>Modestobacter</taxon>
    </lineage>
</organism>
<dbReference type="Gene3D" id="1.10.10.10">
    <property type="entry name" value="Winged helix-like DNA-binding domain superfamily/Winged helix DNA-binding domain"/>
    <property type="match status" value="1"/>
</dbReference>
<protein>
    <submittedName>
        <fullName evidence="3">Response regulator containing a CheY-like receiver domain and an HTH DNA-binding domain</fullName>
    </submittedName>
</protein>
<dbReference type="EMBL" id="FO203431">
    <property type="protein sequence ID" value="CCH85517.1"/>
    <property type="molecule type" value="Genomic_DNA"/>
</dbReference>
<feature type="region of interest" description="Disordered" evidence="1">
    <location>
        <begin position="759"/>
        <end position="780"/>
    </location>
</feature>
<feature type="domain" description="HTH luxR-type" evidence="2">
    <location>
        <begin position="771"/>
        <end position="837"/>
    </location>
</feature>
<dbReference type="SUPFAM" id="SSF46894">
    <property type="entry name" value="C-terminal effector domain of the bipartite response regulators"/>
    <property type="match status" value="1"/>
</dbReference>
<dbReference type="PROSITE" id="PS50043">
    <property type="entry name" value="HTH_LUXR_2"/>
    <property type="match status" value="1"/>
</dbReference>
<sequence>MSVDLAAAPPVGPAWTGALRAVAARLLRPDDGGAPAAVAVQGPGGTGKSLLLAELAAGFRAAGLPVADVASAAAEQAEVAVLVDDGQRLTPDACRQLRELVRSRRARVVLAYRPWPHPPELTALVGDLGADRQLVVLGHLAPDEVRRWAVAELGPDATDELVSFVVRQTGGLPTLVDHLLRALAGRTGRPVVPGEVVDRVHADLAALADDERALLHALAAGAPLDAEVLTDVLDVPPREVAGLVAAARAGGLLLGTGAVVPVVRDALLAATPADVTRSTRRRLVGSLLDRGEDALPVARALAADRVRDPRAAALLHEQGAVALGERPELAAELLAEAAVCGAPARSLAAERATAAALVGDLDGALLEADRVLDDDTAPGRAAAAAVAAAVLVRRGMLAHGADLYRLAGPRRAGSTALALVGLGRAEEAAAVLAASGGSAPTLLSGSERLMAEGVLQSVRPGASGTEVAAALAALTRAATLLEPVGRTALLLDTPAALAALLALHTGELAAAEQVLDRALAADVGGPPCRPRHLLLRAWTAMLHGAMPAARQWAARAQRESPGGLEPRDELYLRALEVGLARRDSDEAGLAATWESARQALLRHPIDLFTLLPLGELLVAAQRLADGDRLDPHLAEARALLHRLGEPPVWAAALHWSGVQAAILADQPAALAPHATALVAAARTSHYAATVAAAGRCWLRLLAGEVDAAAAVAAAHGLAAVGLAWDGSRLAGQAAVRAVEARDRTDLLHCARALAAGDDAAPAPAAPAPAGTPAPGRTGISQREREVAELVVAGLTYREIGSRLYISAKTVEHHVSRMRHRLGAGTRSELLARLRAELADGG</sequence>
<dbReference type="GO" id="GO:0006355">
    <property type="term" value="P:regulation of DNA-templated transcription"/>
    <property type="evidence" value="ECO:0007669"/>
    <property type="project" value="InterPro"/>
</dbReference>
<dbReference type="CDD" id="cd06170">
    <property type="entry name" value="LuxR_C_like"/>
    <property type="match status" value="1"/>
</dbReference>
<dbReference type="Proteomes" id="UP000006461">
    <property type="component" value="Chromosome"/>
</dbReference>
<dbReference type="KEGG" id="mmar:MODMU_0045"/>
<keyword evidence="4" id="KW-1185">Reference proteome</keyword>
<dbReference type="OrthoDB" id="4811808at2"/>
<dbReference type="AlphaFoldDB" id="I4EQ54"/>
<dbReference type="eggNOG" id="COG2197">
    <property type="taxonomic scope" value="Bacteria"/>
</dbReference>
<dbReference type="InterPro" id="IPR036388">
    <property type="entry name" value="WH-like_DNA-bd_sf"/>
</dbReference>
<dbReference type="SMART" id="SM00421">
    <property type="entry name" value="HTH_LUXR"/>
    <property type="match status" value="1"/>
</dbReference>
<name>I4EQ54_MODI5</name>
<dbReference type="InterPro" id="IPR016032">
    <property type="entry name" value="Sig_transdc_resp-reg_C-effctor"/>
</dbReference>
<evidence type="ECO:0000313" key="4">
    <source>
        <dbReference type="Proteomes" id="UP000006461"/>
    </source>
</evidence>
<dbReference type="GO" id="GO:0003677">
    <property type="term" value="F:DNA binding"/>
    <property type="evidence" value="ECO:0007669"/>
    <property type="project" value="InterPro"/>
</dbReference>
<dbReference type="HOGENOM" id="CLU_011326_0_0_11"/>
<dbReference type="OMA" id="AYRPWPR"/>
<dbReference type="InterPro" id="IPR027417">
    <property type="entry name" value="P-loop_NTPase"/>
</dbReference>
<gene>
    <name evidence="3" type="ordered locus">MODMU_0045</name>
</gene>
<evidence type="ECO:0000313" key="3">
    <source>
        <dbReference type="EMBL" id="CCH85517.1"/>
    </source>
</evidence>
<proteinExistence type="predicted"/>
<dbReference type="PROSITE" id="PS00622">
    <property type="entry name" value="HTH_LUXR_1"/>
    <property type="match status" value="1"/>
</dbReference>
<accession>I4EQ54</accession>
<dbReference type="STRING" id="477641.MODMU_0045"/>
<dbReference type="SUPFAM" id="SSF52540">
    <property type="entry name" value="P-loop containing nucleoside triphosphate hydrolases"/>
    <property type="match status" value="1"/>
</dbReference>
<dbReference type="PATRIC" id="fig|477641.3.peg.45"/>
<reference evidence="3 4" key="1">
    <citation type="journal article" date="2012" name="J. Bacteriol.">
        <title>Genome Sequence of Radiation-Resistant Modestobacter marinus Strain BC501, a Representative Actinobacterium That Thrives on Calcareous Stone Surfaces.</title>
        <authorList>
            <person name="Normand P."/>
            <person name="Gury J."/>
            <person name="Pujic P."/>
            <person name="Chouaia B."/>
            <person name="Crotti E."/>
            <person name="Brusetti L."/>
            <person name="Daffonchio D."/>
            <person name="Vacherie B."/>
            <person name="Barbe V."/>
            <person name="Medigue C."/>
            <person name="Calteau A."/>
            <person name="Ghodhbane-Gtari F."/>
            <person name="Essoussi I."/>
            <person name="Nouioui I."/>
            <person name="Abbassi-Ghozzi I."/>
            <person name="Gtari M."/>
        </authorList>
    </citation>
    <scope>NUCLEOTIDE SEQUENCE [LARGE SCALE GENOMIC DNA]</scope>
    <source>
        <strain evidence="4">BC 501</strain>
    </source>
</reference>
<evidence type="ECO:0000256" key="1">
    <source>
        <dbReference type="SAM" id="MobiDB-lite"/>
    </source>
</evidence>
<dbReference type="InterPro" id="IPR000792">
    <property type="entry name" value="Tscrpt_reg_LuxR_C"/>
</dbReference>
<dbReference type="Pfam" id="PF00196">
    <property type="entry name" value="GerE"/>
    <property type="match status" value="1"/>
</dbReference>
<evidence type="ECO:0000259" key="2">
    <source>
        <dbReference type="PROSITE" id="PS50043"/>
    </source>
</evidence>
<dbReference type="PRINTS" id="PR00038">
    <property type="entry name" value="HTHLUXR"/>
</dbReference>